<keyword evidence="1" id="KW-0175">Coiled coil</keyword>
<keyword evidence="3" id="KW-1185">Reference proteome</keyword>
<feature type="coiled-coil region" evidence="1">
    <location>
        <begin position="4"/>
        <end position="38"/>
    </location>
</feature>
<dbReference type="EMBL" id="JAHQCR010000052">
    <property type="protein sequence ID" value="MBU9722394.1"/>
    <property type="molecule type" value="Genomic_DNA"/>
</dbReference>
<gene>
    <name evidence="2" type="ORF">KS407_13225</name>
</gene>
<dbReference type="Proteomes" id="UP000790580">
    <property type="component" value="Unassembled WGS sequence"/>
</dbReference>
<evidence type="ECO:0008006" key="4">
    <source>
        <dbReference type="Google" id="ProtNLM"/>
    </source>
</evidence>
<evidence type="ECO:0000256" key="1">
    <source>
        <dbReference type="SAM" id="Coils"/>
    </source>
</evidence>
<sequence length="63" mass="7551">MDQKSINNKKVARLKTEISELQEQLDQRKEELSEIQKGCEHSFRETNVIRECYKCGYAESMYY</sequence>
<name>A0ABS6JUZ6_9BACI</name>
<proteinExistence type="predicted"/>
<reference evidence="2 3" key="1">
    <citation type="submission" date="2021-06" db="EMBL/GenBank/DDBJ databases">
        <title>Bacillus sp. RD4P76, an endophyte from a halophyte.</title>
        <authorList>
            <person name="Sun J.-Q."/>
        </authorList>
    </citation>
    <scope>NUCLEOTIDE SEQUENCE [LARGE SCALE GENOMIC DNA]</scope>
    <source>
        <strain evidence="2 3">JCM 17098</strain>
    </source>
</reference>
<accession>A0ABS6JUZ6</accession>
<evidence type="ECO:0000313" key="2">
    <source>
        <dbReference type="EMBL" id="MBU9722394.1"/>
    </source>
</evidence>
<comment type="caution">
    <text evidence="2">The sequence shown here is derived from an EMBL/GenBank/DDBJ whole genome shotgun (WGS) entry which is preliminary data.</text>
</comment>
<protein>
    <recommendedName>
        <fullName evidence="4">Serine protease</fullName>
    </recommendedName>
</protein>
<organism evidence="2 3">
    <name type="scientific">Evansella alkalicola</name>
    <dbReference type="NCBI Taxonomy" id="745819"/>
    <lineage>
        <taxon>Bacteria</taxon>
        <taxon>Bacillati</taxon>
        <taxon>Bacillota</taxon>
        <taxon>Bacilli</taxon>
        <taxon>Bacillales</taxon>
        <taxon>Bacillaceae</taxon>
        <taxon>Evansella</taxon>
    </lineage>
</organism>
<evidence type="ECO:0000313" key="3">
    <source>
        <dbReference type="Proteomes" id="UP000790580"/>
    </source>
</evidence>
<dbReference type="RefSeq" id="WP_088073749.1">
    <property type="nucleotide sequence ID" value="NZ_JAHQCR010000052.1"/>
</dbReference>